<reference evidence="4" key="1">
    <citation type="submission" date="2016-10" db="EMBL/GenBank/DDBJ databases">
        <authorList>
            <person name="Varghese N."/>
            <person name="Submissions S."/>
        </authorList>
    </citation>
    <scope>NUCLEOTIDE SEQUENCE [LARGE SCALE GENOMIC DNA]</scope>
    <source>
        <strain evidence="4">DSM 23925</strain>
    </source>
</reference>
<evidence type="ECO:0000256" key="2">
    <source>
        <dbReference type="SAM" id="SignalP"/>
    </source>
</evidence>
<name>A0A1I5BYR7_9FLAO</name>
<feature type="chain" id="PRO_5011745166" evidence="2">
    <location>
        <begin position="22"/>
        <end position="438"/>
    </location>
</feature>
<organism evidence="3 4">
    <name type="scientific">Bizionia echini</name>
    <dbReference type="NCBI Taxonomy" id="649333"/>
    <lineage>
        <taxon>Bacteria</taxon>
        <taxon>Pseudomonadati</taxon>
        <taxon>Bacteroidota</taxon>
        <taxon>Flavobacteriia</taxon>
        <taxon>Flavobacteriales</taxon>
        <taxon>Flavobacteriaceae</taxon>
        <taxon>Bizionia</taxon>
    </lineage>
</organism>
<feature type="signal peptide" evidence="2">
    <location>
        <begin position="1"/>
        <end position="21"/>
    </location>
</feature>
<protein>
    <submittedName>
        <fullName evidence="3">Por secretion system C-terminal sorting domain-containing protein</fullName>
    </submittedName>
</protein>
<dbReference type="Proteomes" id="UP000198705">
    <property type="component" value="Unassembled WGS sequence"/>
</dbReference>
<dbReference type="InterPro" id="IPR026444">
    <property type="entry name" value="Secre_tail"/>
</dbReference>
<sequence>MKHVKTYYLLAMLFLSVSLQAQISDTDFPVNQLIVNEDLMVKGSGCIGMDCPDAPSFGFHTIRLMENNLRIAFDDTSSSGTFPANDWEITINDTGNGGANYFGVTDVTANTSPFKIMAGAGNDALFVSGTGGNVGLGTNAPLVELHITDGDSPALRLEQNGASGWTSQTWDVAGNETNFFIRDVTGGSTLPFKIKPGAPNNVIFIAETGALGVNNAAPNGNASLDLGATNKGLILNRLTNADRATLSGGAVAGMMVYDTEDNATYTWDGSAWVLPGSDSQNMASATLSGTTLTVAIENGTSVDVDLAPLLTSLQAENVAQQAQIDDLLARMTALEDCACETLQIPEIETGEIGIQLGQNVPNPFNTQSEISYFIPSKYQTAKIVLTSSLGQIISSAPITQFGKSGTISIQKAQLQSAIYYYTLYVDGKKIETKRLVVK</sequence>
<keyword evidence="4" id="KW-1185">Reference proteome</keyword>
<evidence type="ECO:0000256" key="1">
    <source>
        <dbReference type="ARBA" id="ARBA00022729"/>
    </source>
</evidence>
<keyword evidence="1 2" id="KW-0732">Signal</keyword>
<evidence type="ECO:0000313" key="3">
    <source>
        <dbReference type="EMBL" id="SFN79846.1"/>
    </source>
</evidence>
<proteinExistence type="predicted"/>
<accession>A0A1I5BYR7</accession>
<gene>
    <name evidence="3" type="ORF">SAMN04487989_10475</name>
</gene>
<dbReference type="OrthoDB" id="9808953at2"/>
<evidence type="ECO:0000313" key="4">
    <source>
        <dbReference type="Proteomes" id="UP000198705"/>
    </source>
</evidence>
<dbReference type="EMBL" id="FOVN01000004">
    <property type="protein sequence ID" value="SFN79846.1"/>
    <property type="molecule type" value="Genomic_DNA"/>
</dbReference>
<dbReference type="RefSeq" id="WP_092208326.1">
    <property type="nucleotide sequence ID" value="NZ_FOVN01000004.1"/>
</dbReference>
<dbReference type="AlphaFoldDB" id="A0A1I5BYR7"/>
<dbReference type="NCBIfam" id="TIGR04183">
    <property type="entry name" value="Por_Secre_tail"/>
    <property type="match status" value="1"/>
</dbReference>
<dbReference type="STRING" id="649333.SAMN04487989_10475"/>